<dbReference type="GeneID" id="92208581"/>
<sequence length="211" mass="23028">MGKSGLANQLGNIGSTDHPFPLFTQEAVDIIRAALLQKETFGAIPLVGWTVVFSGAAKSRGEIICRFIYEVWTNPKTMELVSRMASVELAIAMDYEIVHTNICLKSHDVAAEERVHHTREIATADEEEEDGDEVPAIVGWHHDSHPLVCVLMLSDTGQMIGGETMLRKGDGSVTRVSGPIQGSACILQGRLIELFSLPYTARCKRTDHDGG</sequence>
<dbReference type="RefSeq" id="XP_066830323.1">
    <property type="nucleotide sequence ID" value="XM_066973489.1"/>
</dbReference>
<name>A0ABP0ZLX5_9ASCO</name>
<protein>
    <submittedName>
        <fullName evidence="1">Uncharacterized protein</fullName>
    </submittedName>
</protein>
<gene>
    <name evidence="1" type="ORF">LODBEIA_P33850</name>
</gene>
<accession>A0ABP0ZLX5</accession>
<dbReference type="PANTHER" id="PTHR41677:SF1">
    <property type="entry name" value="FE2OG DIOXYGENASE DOMAIN-CONTAINING PROTEIN"/>
    <property type="match status" value="1"/>
</dbReference>
<dbReference type="PANTHER" id="PTHR41677">
    <property type="entry name" value="YALI0B19030P"/>
    <property type="match status" value="1"/>
</dbReference>
<dbReference type="EMBL" id="OZ022408">
    <property type="protein sequence ID" value="CAK9439161.1"/>
    <property type="molecule type" value="Genomic_DNA"/>
</dbReference>
<evidence type="ECO:0000313" key="2">
    <source>
        <dbReference type="Proteomes" id="UP001497383"/>
    </source>
</evidence>
<reference evidence="1 2" key="1">
    <citation type="submission" date="2024-03" db="EMBL/GenBank/DDBJ databases">
        <authorList>
            <person name="Brejova B."/>
        </authorList>
    </citation>
    <scope>NUCLEOTIDE SEQUENCE [LARGE SCALE GENOMIC DNA]</scope>
    <source>
        <strain evidence="1 2">CBS 14171</strain>
    </source>
</reference>
<evidence type="ECO:0000313" key="1">
    <source>
        <dbReference type="EMBL" id="CAK9439161.1"/>
    </source>
</evidence>
<proteinExistence type="predicted"/>
<organism evidence="1 2">
    <name type="scientific">Lodderomyces beijingensis</name>
    <dbReference type="NCBI Taxonomy" id="1775926"/>
    <lineage>
        <taxon>Eukaryota</taxon>
        <taxon>Fungi</taxon>
        <taxon>Dikarya</taxon>
        <taxon>Ascomycota</taxon>
        <taxon>Saccharomycotina</taxon>
        <taxon>Pichiomycetes</taxon>
        <taxon>Debaryomycetaceae</taxon>
        <taxon>Candida/Lodderomyces clade</taxon>
        <taxon>Lodderomyces</taxon>
    </lineage>
</organism>
<keyword evidence="2" id="KW-1185">Reference proteome</keyword>
<dbReference type="Proteomes" id="UP001497383">
    <property type="component" value="Chromosome 4"/>
</dbReference>